<dbReference type="OrthoDB" id="430326at2759"/>
<sequence>MEDSKNFIVNELPLETTSSSYVALENLMESRNFNGYFDFLKNTDLYEKMVNELMKTKNLTPGNIQKMVKNMWSDYFRNESNAFKNWYGVYLEQKNGNLVETVNKVVDQNGVYAGWFKTSEGTIVKRTFFHGTSPEFDIIAFTMCALETKRGQENKRCGFAIDGAPVAVFVSTKHVRDVVTVVTAEPRRVFQLQAEKDESKIMKTKKPNKDDSFQKFVDRMWAADVDRAKPTDVSLNWQQKVGKNHGNLKPLFNYVNETIFNAPVYQALFNVWNHKIFEPAVCKEELPVEGQKKAVLQRFFQTMTNHTIFKVALEYLQEKGVYSPAKHDQFMDHLFSLWFGVYSRCHAPLGSSGFEHVFAGETKGRVVDGHHNWVRFYLGEKAGDIQYKGYYVYDEGIIGTIQYDWQGAHKQKGGFFFYTSPAFDFAVYSSCVLTHTGNEGCRFKINNYDLFVTSFQQRCNSGSCISTSYAGIVE</sequence>
<gene>
    <name evidence="13" type="ORF">BOKJ2_LOCUS12333</name>
</gene>
<evidence type="ECO:0000256" key="4">
    <source>
        <dbReference type="ARBA" id="ARBA00022722"/>
    </source>
</evidence>
<organism evidence="13 14">
    <name type="scientific">Bursaphelenchus okinawaensis</name>
    <dbReference type="NCBI Taxonomy" id="465554"/>
    <lineage>
        <taxon>Eukaryota</taxon>
        <taxon>Metazoa</taxon>
        <taxon>Ecdysozoa</taxon>
        <taxon>Nematoda</taxon>
        <taxon>Chromadorea</taxon>
        <taxon>Rhabditida</taxon>
        <taxon>Tylenchina</taxon>
        <taxon>Tylenchomorpha</taxon>
        <taxon>Aphelenchoidea</taxon>
        <taxon>Aphelenchoididae</taxon>
        <taxon>Bursaphelenchus</taxon>
    </lineage>
</organism>
<dbReference type="PANTHER" id="PTHR12439:SF42">
    <property type="entry name" value="ENDORIBONUCLEASE-RELATED"/>
    <property type="match status" value="1"/>
</dbReference>
<protein>
    <recommendedName>
        <fullName evidence="12">EndoU domain-containing protein</fullName>
    </recommendedName>
</protein>
<evidence type="ECO:0000256" key="11">
    <source>
        <dbReference type="RuleBase" id="RU367085"/>
    </source>
</evidence>
<dbReference type="Pfam" id="PF09412">
    <property type="entry name" value="XendoU"/>
    <property type="match status" value="1"/>
</dbReference>
<dbReference type="CDD" id="cd21159">
    <property type="entry name" value="XendoU"/>
    <property type="match status" value="1"/>
</dbReference>
<dbReference type="PANTHER" id="PTHR12439">
    <property type="entry name" value="PLACENTAL PROTEIN 11-RELATED"/>
    <property type="match status" value="1"/>
</dbReference>
<reference evidence="13" key="1">
    <citation type="submission" date="2020-09" db="EMBL/GenBank/DDBJ databases">
        <authorList>
            <person name="Kikuchi T."/>
        </authorList>
    </citation>
    <scope>NUCLEOTIDE SEQUENCE</scope>
    <source>
        <strain evidence="13">SH1</strain>
    </source>
</reference>
<evidence type="ECO:0000256" key="8">
    <source>
        <dbReference type="ARBA" id="ARBA00022884"/>
    </source>
</evidence>
<evidence type="ECO:0000259" key="12">
    <source>
        <dbReference type="PROSITE" id="PS51959"/>
    </source>
</evidence>
<dbReference type="GO" id="GO:0004521">
    <property type="term" value="F:RNA endonuclease activity"/>
    <property type="evidence" value="ECO:0007669"/>
    <property type="project" value="UniProtKB-UniRule"/>
</dbReference>
<evidence type="ECO:0000256" key="5">
    <source>
        <dbReference type="ARBA" id="ARBA00022723"/>
    </source>
</evidence>
<comment type="caution">
    <text evidence="13">The sequence shown here is derived from an EMBL/GenBank/DDBJ whole genome shotgun (WGS) entry which is preliminary data.</text>
</comment>
<keyword evidence="14" id="KW-1185">Reference proteome</keyword>
<evidence type="ECO:0000256" key="3">
    <source>
        <dbReference type="ARBA" id="ARBA00011245"/>
    </source>
</evidence>
<proteinExistence type="inferred from homology"/>
<evidence type="ECO:0000313" key="13">
    <source>
        <dbReference type="EMBL" id="CAD5227758.1"/>
    </source>
</evidence>
<dbReference type="Proteomes" id="UP000614601">
    <property type="component" value="Unassembled WGS sequence"/>
</dbReference>
<keyword evidence="5 11" id="KW-0479">Metal-binding</keyword>
<evidence type="ECO:0000256" key="2">
    <source>
        <dbReference type="ARBA" id="ARBA00010168"/>
    </source>
</evidence>
<dbReference type="EMBL" id="CAJFDH010000006">
    <property type="protein sequence ID" value="CAD5227758.1"/>
    <property type="molecule type" value="Genomic_DNA"/>
</dbReference>
<dbReference type="InterPro" id="IPR018998">
    <property type="entry name" value="EndoU_C"/>
</dbReference>
<comment type="similarity">
    <text evidence="2 11">Belongs to the ENDOU family.</text>
</comment>
<dbReference type="GO" id="GO:0046872">
    <property type="term" value="F:metal ion binding"/>
    <property type="evidence" value="ECO:0007669"/>
    <property type="project" value="UniProtKB-UniRule"/>
</dbReference>
<evidence type="ECO:0000256" key="9">
    <source>
        <dbReference type="ARBA" id="ARBA00023211"/>
    </source>
</evidence>
<keyword evidence="8 11" id="KW-0694">RNA-binding</keyword>
<dbReference type="Proteomes" id="UP000783686">
    <property type="component" value="Unassembled WGS sequence"/>
</dbReference>
<keyword evidence="7 11" id="KW-0378">Hydrolase</keyword>
<dbReference type="GO" id="GO:0016829">
    <property type="term" value="F:lyase activity"/>
    <property type="evidence" value="ECO:0007669"/>
    <property type="project" value="UniProtKB-KW"/>
</dbReference>
<dbReference type="GO" id="GO:0003723">
    <property type="term" value="F:RNA binding"/>
    <property type="evidence" value="ECO:0007669"/>
    <property type="project" value="UniProtKB-UniRule"/>
</dbReference>
<evidence type="ECO:0000256" key="1">
    <source>
        <dbReference type="ARBA" id="ARBA00001936"/>
    </source>
</evidence>
<comment type="cofactor">
    <cofactor evidence="1 11">
        <name>Mn(2+)</name>
        <dbReference type="ChEBI" id="CHEBI:29035"/>
    </cofactor>
</comment>
<dbReference type="SUPFAM" id="SSF142877">
    <property type="entry name" value="EndoU-like"/>
    <property type="match status" value="2"/>
</dbReference>
<evidence type="ECO:0000313" key="14">
    <source>
        <dbReference type="Proteomes" id="UP000614601"/>
    </source>
</evidence>
<dbReference type="EMBL" id="CAJFCW020000006">
    <property type="protein sequence ID" value="CAG9123594.1"/>
    <property type="molecule type" value="Genomic_DNA"/>
</dbReference>
<evidence type="ECO:0000256" key="10">
    <source>
        <dbReference type="ARBA" id="ARBA00023239"/>
    </source>
</evidence>
<name>A0A811LLF6_9BILA</name>
<keyword evidence="4 11" id="KW-0540">Nuclease</keyword>
<dbReference type="GO" id="GO:0016787">
    <property type="term" value="F:hydrolase activity"/>
    <property type="evidence" value="ECO:0007669"/>
    <property type="project" value="UniProtKB-KW"/>
</dbReference>
<keyword evidence="9 11" id="KW-0464">Manganese</keyword>
<keyword evidence="6 11" id="KW-0255">Endonuclease</keyword>
<comment type="subunit">
    <text evidence="3 11">Monomer.</text>
</comment>
<dbReference type="PROSITE" id="PS51959">
    <property type="entry name" value="ENDOU"/>
    <property type="match status" value="1"/>
</dbReference>
<feature type="domain" description="EndoU" evidence="12">
    <location>
        <begin position="209"/>
        <end position="474"/>
    </location>
</feature>
<dbReference type="AlphaFoldDB" id="A0A811LLF6"/>
<dbReference type="InterPro" id="IPR039787">
    <property type="entry name" value="ENDOU"/>
</dbReference>
<keyword evidence="10" id="KW-0456">Lyase</keyword>
<evidence type="ECO:0000256" key="6">
    <source>
        <dbReference type="ARBA" id="ARBA00022759"/>
    </source>
</evidence>
<evidence type="ECO:0000256" key="7">
    <source>
        <dbReference type="ARBA" id="ARBA00022801"/>
    </source>
</evidence>
<dbReference type="InterPro" id="IPR037227">
    <property type="entry name" value="EndoU-like"/>
</dbReference>
<accession>A0A811LLF6</accession>